<proteinExistence type="predicted"/>
<gene>
    <name evidence="2" type="ORF">DFR49_2551</name>
</gene>
<keyword evidence="3" id="KW-1185">Reference proteome</keyword>
<dbReference type="InterPro" id="IPR021795">
    <property type="entry name" value="DUF3363"/>
</dbReference>
<dbReference type="Proteomes" id="UP000266568">
    <property type="component" value="Unassembled WGS sequence"/>
</dbReference>
<evidence type="ECO:0000313" key="3">
    <source>
        <dbReference type="Proteomes" id="UP000266568"/>
    </source>
</evidence>
<feature type="region of interest" description="Disordered" evidence="1">
    <location>
        <begin position="25"/>
        <end position="75"/>
    </location>
</feature>
<sequence length="603" mass="66598">MHHRRHNDCLVSGRSGVVVVSRDDNEFEVRPGRSRDSGGTANVRPSSLAAQVRRAGASAGHTRSLGRAGRRGRRVGVRGRGRNALLRIYHPPNARRVAAIARIVRHKGVRFRAAPLARHIAYLKRDGVTRDGRDATLFDARGDEVDGDAFAERCEDDRHHFRIIVSPEDARDMANLRAFTRELIDDMARDLETDLDWVAIDHWNTDNPHIHVLVRGRADDGRDLVIDGRYIQEGIRGRAEERATLELGPRSERDIRSALEREVEADRWTSLDQRLVGMVDEITGTVGWRPGGEGDEPARLLLCGRVAKLERLGLADEIEPGLWSIGADTERTLRDLAIRTDIIKTIHLAMGQSGRAPDAGAFALHNEPPSDPIVGRLVERGLYDELEGTAYAVIDGADGRTHHLRFDDLEMTGDARPGAIVELRSWQDNKDRTRLSLATRSDQSLAEQITAPGATWLDRQLLARESVATGSGFGADIRNAMAARSLELEAAGLARRQDSGFRFEPNLIATLREREMGEVASAIAQRTGLAHRPSAEGDYVSGIYRERVTLSSGRFAMVDDGLGFQLVPWRPALEPHLGRHVTGTMAPGGRVDWALGRGKELGL</sequence>
<dbReference type="Pfam" id="PF11843">
    <property type="entry name" value="DUF3363"/>
    <property type="match status" value="2"/>
</dbReference>
<reference evidence="2 3" key="1">
    <citation type="submission" date="2018-08" db="EMBL/GenBank/DDBJ databases">
        <title>Genomic Encyclopedia of Type Strains, Phase IV (KMG-IV): sequencing the most valuable type-strain genomes for metagenomic binning, comparative biology and taxonomic classification.</title>
        <authorList>
            <person name="Goeker M."/>
        </authorList>
    </citation>
    <scope>NUCLEOTIDE SEQUENCE [LARGE SCALE GENOMIC DNA]</scope>
    <source>
        <strain evidence="2 3">DSM 25527</strain>
    </source>
</reference>
<dbReference type="AlphaFoldDB" id="A0A397P425"/>
<comment type="caution">
    <text evidence="2">The sequence shown here is derived from an EMBL/GenBank/DDBJ whole genome shotgun (WGS) entry which is preliminary data.</text>
</comment>
<organism evidence="2 3">
    <name type="scientific">Hephaestia caeni</name>
    <dbReference type="NCBI Taxonomy" id="645617"/>
    <lineage>
        <taxon>Bacteria</taxon>
        <taxon>Pseudomonadati</taxon>
        <taxon>Pseudomonadota</taxon>
        <taxon>Alphaproteobacteria</taxon>
        <taxon>Sphingomonadales</taxon>
        <taxon>Sphingomonadaceae</taxon>
        <taxon>Hephaestia</taxon>
    </lineage>
</organism>
<feature type="compositionally biased region" description="Basic and acidic residues" evidence="1">
    <location>
        <begin position="25"/>
        <end position="36"/>
    </location>
</feature>
<feature type="compositionally biased region" description="Polar residues" evidence="1">
    <location>
        <begin position="37"/>
        <end position="49"/>
    </location>
</feature>
<evidence type="ECO:0000313" key="2">
    <source>
        <dbReference type="EMBL" id="RIA44310.1"/>
    </source>
</evidence>
<accession>A0A397P425</accession>
<dbReference type="EMBL" id="QXDC01000003">
    <property type="protein sequence ID" value="RIA44310.1"/>
    <property type="molecule type" value="Genomic_DNA"/>
</dbReference>
<name>A0A397P425_9SPHN</name>
<evidence type="ECO:0000256" key="1">
    <source>
        <dbReference type="SAM" id="MobiDB-lite"/>
    </source>
</evidence>
<protein>
    <submittedName>
        <fullName evidence="2">Type IV secretory pathway VirD2 relaxase</fullName>
    </submittedName>
</protein>